<reference evidence="3" key="1">
    <citation type="journal article" date="2019" name="Int. J. Syst. Evol. Microbiol.">
        <title>The Global Catalogue of Microorganisms (GCM) 10K type strain sequencing project: providing services to taxonomists for standard genome sequencing and annotation.</title>
        <authorList>
            <consortium name="The Broad Institute Genomics Platform"/>
            <consortium name="The Broad Institute Genome Sequencing Center for Infectious Disease"/>
            <person name="Wu L."/>
            <person name="Ma J."/>
        </authorList>
    </citation>
    <scope>NUCLEOTIDE SEQUENCE [LARGE SCALE GENOMIC DNA]</scope>
    <source>
        <strain evidence="3">CGMCC 4.7349</strain>
    </source>
</reference>
<comment type="caution">
    <text evidence="2">The sequence shown here is derived from an EMBL/GenBank/DDBJ whole genome shotgun (WGS) entry which is preliminary data.</text>
</comment>
<evidence type="ECO:0000256" key="1">
    <source>
        <dbReference type="SAM" id="MobiDB-lite"/>
    </source>
</evidence>
<gene>
    <name evidence="2" type="ORF">GCM10012286_81830</name>
</gene>
<sequence>MDGDDGLESAGAVLAEHDLLVAPLIRVEEGVQDAVGYIGHGGDSRLRSGGWAGARAGGGPPFAMRVEPESRA</sequence>
<name>A0ABQ2MXF1_9ACTN</name>
<accession>A0ABQ2MXF1</accession>
<protein>
    <submittedName>
        <fullName evidence="2">Uncharacterized protein</fullName>
    </submittedName>
</protein>
<proteinExistence type="predicted"/>
<dbReference type="EMBL" id="BMNG01000029">
    <property type="protein sequence ID" value="GGO59674.1"/>
    <property type="molecule type" value="Genomic_DNA"/>
</dbReference>
<keyword evidence="3" id="KW-1185">Reference proteome</keyword>
<feature type="compositionally biased region" description="Gly residues" evidence="1">
    <location>
        <begin position="50"/>
        <end position="60"/>
    </location>
</feature>
<dbReference type="Proteomes" id="UP000656881">
    <property type="component" value="Unassembled WGS sequence"/>
</dbReference>
<organism evidence="2 3">
    <name type="scientific">Streptomyces lasiicapitis</name>
    <dbReference type="NCBI Taxonomy" id="1923961"/>
    <lineage>
        <taxon>Bacteria</taxon>
        <taxon>Bacillati</taxon>
        <taxon>Actinomycetota</taxon>
        <taxon>Actinomycetes</taxon>
        <taxon>Kitasatosporales</taxon>
        <taxon>Streptomycetaceae</taxon>
        <taxon>Streptomyces</taxon>
    </lineage>
</organism>
<evidence type="ECO:0000313" key="3">
    <source>
        <dbReference type="Proteomes" id="UP000656881"/>
    </source>
</evidence>
<evidence type="ECO:0000313" key="2">
    <source>
        <dbReference type="EMBL" id="GGO59674.1"/>
    </source>
</evidence>
<feature type="region of interest" description="Disordered" evidence="1">
    <location>
        <begin position="49"/>
        <end position="72"/>
    </location>
</feature>